<evidence type="ECO:0000256" key="2">
    <source>
        <dbReference type="ARBA" id="ARBA00012438"/>
    </source>
</evidence>
<dbReference type="PANTHER" id="PTHR43304:SF1">
    <property type="entry name" value="PAC DOMAIN-CONTAINING PROTEIN"/>
    <property type="match status" value="1"/>
</dbReference>
<sequence>MQAKLVEEGKIRYMPPEEIAGTLKDKEYIKEMKTIGIIPIKKEDGEVIASFVVSSFNPEGIAEDTKIVLESIASQIGNLILRVKSENELEEKKISLDERAKFLKKLIDTIPGPIFYKDINGVYKGFNKIFCKEILGIPCEKAVNHTLFELAEQIPPELAEIYHEHDMELIKKQRKQVYETKVRCADGENKEFRFYKATYNDRDGNVAGIIGSMLDISDLKAKEKELREEKKKTGECLDAAEVIFVVLDPEGNVLFSNLKTSEILGYPEEEIVGKNWVDNFIPSRNKAHVRQIINEIVSGKEEIVQGYQNPVLNISNKEFVIEWHNSVLRNDKGEITGIIASGIDVTERKLAQKEIRKFKNIVDRANYGSLLLDLDGNITYINDYFANIHGYTPEEVIGKDISIFHNKNQLEETYRFRNKLIEDSDYKHREIWHTHKDGTEFPMLMEAVVHEDKQDSDRYIAATGIDITDMKNTENALRESEAKFRNYINKAPDGVFVADENGDYVEVNTEACETTGYSKEELLSMNLIDLIPPDNHEKVIEGFETLVKKGYVDVEFNFLRKDGSRRWWRVTSTKLSDTRYLGFTKDTTESKLMEEALIKNKLFLNSIIESIKDGVSILDADMNIVRVNDAMNKWYEKNTPLEGKKCYEAYHDRDSPCTPCPVIRCMETGETERNIVQGLPDPEPQWFELLAYPLKDSTTGEITGTVEFVKDITDHKRAEAELAEARLHGREVSKTNSELKANLGHELRTSLGNIIGFTQMLHNNIYGRLNPKQQKHIQGIQKSAEHLMNLIDDILEISDVEAGKMELNIEMFSIIELLNEILIFLKPFAEDRNVEITTDIPEYIPEINVDKAKIKQAIYNLIINAIHFTPEGRNVHISMEYSSYDLKFEVNDSGIGISPTQLEELFRPFKEIYSESGVKPPDSNLGLSLAKEYIELHGGEIEVESESGAGNSFVFTIPIQPF</sequence>
<dbReference type="SMART" id="SM00086">
    <property type="entry name" value="PAC"/>
    <property type="match status" value="5"/>
</dbReference>
<keyword evidence="3" id="KW-0597">Phosphoprotein</keyword>
<evidence type="ECO:0000259" key="8">
    <source>
        <dbReference type="PROSITE" id="PS50113"/>
    </source>
</evidence>
<dbReference type="Gene3D" id="3.30.450.20">
    <property type="entry name" value="PAS domain"/>
    <property type="match status" value="5"/>
</dbReference>
<dbReference type="InterPro" id="IPR000014">
    <property type="entry name" value="PAS"/>
</dbReference>
<dbReference type="Pfam" id="PF02518">
    <property type="entry name" value="HATPase_c"/>
    <property type="match status" value="1"/>
</dbReference>
<dbReference type="SMART" id="SM00388">
    <property type="entry name" value="HisKA"/>
    <property type="match status" value="1"/>
</dbReference>
<evidence type="ECO:0000313" key="9">
    <source>
        <dbReference type="EMBL" id="ADE36354.1"/>
    </source>
</evidence>
<comment type="catalytic activity">
    <reaction evidence="1">
        <text>ATP + protein L-histidine = ADP + protein N-phospho-L-histidine.</text>
        <dbReference type="EC" id="2.7.13.3"/>
    </reaction>
</comment>
<feature type="domain" description="PAS" evidence="7">
    <location>
        <begin position="354"/>
        <end position="409"/>
    </location>
</feature>
<feature type="domain" description="Histidine kinase" evidence="6">
    <location>
        <begin position="742"/>
        <end position="961"/>
    </location>
</feature>
<dbReference type="InterPro" id="IPR004358">
    <property type="entry name" value="Sig_transdc_His_kin-like_C"/>
</dbReference>
<dbReference type="STRING" id="547558.Mmah_0831"/>
<dbReference type="InterPro" id="IPR036097">
    <property type="entry name" value="HisK_dim/P_sf"/>
</dbReference>
<keyword evidence="10" id="KW-1185">Reference proteome</keyword>
<protein>
    <recommendedName>
        <fullName evidence="2">histidine kinase</fullName>
        <ecNumber evidence="2">2.7.13.3</ecNumber>
    </recommendedName>
</protein>
<gene>
    <name evidence="9" type="ordered locus">Mmah_0831</name>
</gene>
<dbReference type="InterPro" id="IPR005467">
    <property type="entry name" value="His_kinase_dom"/>
</dbReference>
<proteinExistence type="predicted"/>
<evidence type="ECO:0000256" key="1">
    <source>
        <dbReference type="ARBA" id="ARBA00000085"/>
    </source>
</evidence>
<evidence type="ECO:0000313" key="10">
    <source>
        <dbReference type="Proteomes" id="UP000001059"/>
    </source>
</evidence>
<dbReference type="GO" id="GO:0006355">
    <property type="term" value="P:regulation of DNA-templated transcription"/>
    <property type="evidence" value="ECO:0007669"/>
    <property type="project" value="InterPro"/>
</dbReference>
<feature type="domain" description="PAS" evidence="7">
    <location>
        <begin position="99"/>
        <end position="181"/>
    </location>
</feature>
<dbReference type="HOGENOM" id="CLU_000445_114_71_2"/>
<dbReference type="InterPro" id="IPR035965">
    <property type="entry name" value="PAS-like_dom_sf"/>
</dbReference>
<organism evidence="9 10">
    <name type="scientific">Methanohalophilus mahii (strain ATCC 35705 / DSM 5219 / SLP)</name>
    <dbReference type="NCBI Taxonomy" id="547558"/>
    <lineage>
        <taxon>Archaea</taxon>
        <taxon>Methanobacteriati</taxon>
        <taxon>Methanobacteriota</taxon>
        <taxon>Stenosarchaea group</taxon>
        <taxon>Methanomicrobia</taxon>
        <taxon>Methanosarcinales</taxon>
        <taxon>Methanosarcinaceae</taxon>
        <taxon>Methanohalophilus</taxon>
    </lineage>
</organism>
<dbReference type="Pfam" id="PF00989">
    <property type="entry name" value="PAS"/>
    <property type="match status" value="1"/>
</dbReference>
<dbReference type="InterPro" id="IPR052162">
    <property type="entry name" value="Sensor_kinase/Photoreceptor"/>
</dbReference>
<dbReference type="CDD" id="cd00130">
    <property type="entry name" value="PAS"/>
    <property type="match status" value="5"/>
</dbReference>
<dbReference type="Pfam" id="PF08448">
    <property type="entry name" value="PAS_4"/>
    <property type="match status" value="3"/>
</dbReference>
<keyword evidence="5 9" id="KW-0418">Kinase</keyword>
<dbReference type="GeneID" id="8982993"/>
<dbReference type="InterPro" id="IPR001610">
    <property type="entry name" value="PAC"/>
</dbReference>
<reference evidence="9 10" key="1">
    <citation type="submission" date="2010-03" db="EMBL/GenBank/DDBJ databases">
        <title>The complete genome of Methanohalophilus mahii DSM 5219.</title>
        <authorList>
            <consortium name="US DOE Joint Genome Institute (JGI-PGF)"/>
            <person name="Lucas S."/>
            <person name="Copeland A."/>
            <person name="Lapidus A."/>
            <person name="Glavina del Rio T."/>
            <person name="Dalin E."/>
            <person name="Tice H."/>
            <person name="Bruce D."/>
            <person name="Goodwin L."/>
            <person name="Pitluck S."/>
            <person name="Kyrpides N."/>
            <person name="Mavromatis K."/>
            <person name="Ivanova N."/>
            <person name="Lykidis A."/>
            <person name="Saunders E."/>
            <person name="Brettin T."/>
            <person name="Detter J.C."/>
            <person name="Han C."/>
            <person name="Land M."/>
            <person name="Hauser L."/>
            <person name="Markowitz V."/>
            <person name="Cheng J.-F."/>
            <person name="Hugenholtz P."/>
            <person name="Woyke T."/>
            <person name="Wu D."/>
            <person name="Spring S."/>
            <person name="Schneider S."/>
            <person name="Schroeder M."/>
            <person name="Klenk H.-P."/>
            <person name="Eisen J.A."/>
        </authorList>
    </citation>
    <scope>NUCLEOTIDE SEQUENCE [LARGE SCALE GENOMIC DNA]</scope>
    <source>
        <strain evidence="10">ATCC 35705 / DSM 5219 / SLP</strain>
    </source>
</reference>
<dbReference type="SUPFAM" id="SSF55785">
    <property type="entry name" value="PYP-like sensor domain (PAS domain)"/>
    <property type="match status" value="5"/>
</dbReference>
<feature type="domain" description="PAC" evidence="8">
    <location>
        <begin position="669"/>
        <end position="724"/>
    </location>
</feature>
<dbReference type="SMART" id="SM00387">
    <property type="entry name" value="HATPase_c"/>
    <property type="match status" value="1"/>
</dbReference>
<feature type="domain" description="PAC" evidence="8">
    <location>
        <begin position="427"/>
        <end position="479"/>
    </location>
</feature>
<dbReference type="GO" id="GO:0000155">
    <property type="term" value="F:phosphorelay sensor kinase activity"/>
    <property type="evidence" value="ECO:0007669"/>
    <property type="project" value="InterPro"/>
</dbReference>
<accession>D5EB03</accession>
<dbReference type="KEGG" id="mmh:Mmah_0831"/>
<dbReference type="PRINTS" id="PR00344">
    <property type="entry name" value="BCTRLSENSOR"/>
</dbReference>
<evidence type="ECO:0000256" key="3">
    <source>
        <dbReference type="ARBA" id="ARBA00022553"/>
    </source>
</evidence>
<dbReference type="SUPFAM" id="SSF55874">
    <property type="entry name" value="ATPase domain of HSP90 chaperone/DNA topoisomerase II/histidine kinase"/>
    <property type="match status" value="1"/>
</dbReference>
<evidence type="ECO:0000256" key="5">
    <source>
        <dbReference type="ARBA" id="ARBA00022777"/>
    </source>
</evidence>
<dbReference type="PROSITE" id="PS50113">
    <property type="entry name" value="PAC"/>
    <property type="match status" value="4"/>
</dbReference>
<feature type="domain" description="PAC" evidence="8">
    <location>
        <begin position="305"/>
        <end position="357"/>
    </location>
</feature>
<dbReference type="InterPro" id="IPR036890">
    <property type="entry name" value="HATPase_C_sf"/>
</dbReference>
<dbReference type="OrthoDB" id="121626at2157"/>
<dbReference type="InterPro" id="IPR000700">
    <property type="entry name" value="PAS-assoc_C"/>
</dbReference>
<dbReference type="InterPro" id="IPR013767">
    <property type="entry name" value="PAS_fold"/>
</dbReference>
<dbReference type="SMART" id="SM00091">
    <property type="entry name" value="PAS"/>
    <property type="match status" value="5"/>
</dbReference>
<dbReference type="Gene3D" id="1.10.287.130">
    <property type="match status" value="1"/>
</dbReference>
<dbReference type="EMBL" id="CP001994">
    <property type="protein sequence ID" value="ADE36354.1"/>
    <property type="molecule type" value="Genomic_DNA"/>
</dbReference>
<dbReference type="PANTHER" id="PTHR43304">
    <property type="entry name" value="PHYTOCHROME-LIKE PROTEIN CPH1"/>
    <property type="match status" value="1"/>
</dbReference>
<dbReference type="Pfam" id="PF00512">
    <property type="entry name" value="HisKA"/>
    <property type="match status" value="1"/>
</dbReference>
<dbReference type="InterPro" id="IPR003661">
    <property type="entry name" value="HisK_dim/P_dom"/>
</dbReference>
<dbReference type="EC" id="2.7.13.3" evidence="2"/>
<evidence type="ECO:0000259" key="7">
    <source>
        <dbReference type="PROSITE" id="PS50112"/>
    </source>
</evidence>
<dbReference type="Pfam" id="PF13426">
    <property type="entry name" value="PAS_9"/>
    <property type="match status" value="1"/>
</dbReference>
<dbReference type="InterPro" id="IPR003594">
    <property type="entry name" value="HATPase_dom"/>
</dbReference>
<dbReference type="PROSITE" id="PS50112">
    <property type="entry name" value="PAS"/>
    <property type="match status" value="4"/>
</dbReference>
<dbReference type="RefSeq" id="WP_013037297.1">
    <property type="nucleotide sequence ID" value="NC_014002.1"/>
</dbReference>
<dbReference type="PROSITE" id="PS50109">
    <property type="entry name" value="HIS_KIN"/>
    <property type="match status" value="1"/>
</dbReference>
<feature type="domain" description="PAS" evidence="7">
    <location>
        <begin position="229"/>
        <end position="300"/>
    </location>
</feature>
<dbReference type="SUPFAM" id="SSF47384">
    <property type="entry name" value="Homodimeric domain of signal transducing histidine kinase"/>
    <property type="match status" value="1"/>
</dbReference>
<dbReference type="AlphaFoldDB" id="D5EB03"/>
<evidence type="ECO:0000259" key="6">
    <source>
        <dbReference type="PROSITE" id="PS50109"/>
    </source>
</evidence>
<feature type="domain" description="PAS" evidence="7">
    <location>
        <begin position="480"/>
        <end position="550"/>
    </location>
</feature>
<evidence type="ECO:0000256" key="4">
    <source>
        <dbReference type="ARBA" id="ARBA00022679"/>
    </source>
</evidence>
<dbReference type="Proteomes" id="UP000001059">
    <property type="component" value="Chromosome"/>
</dbReference>
<dbReference type="CDD" id="cd00082">
    <property type="entry name" value="HisKA"/>
    <property type="match status" value="1"/>
</dbReference>
<dbReference type="Gene3D" id="3.30.565.10">
    <property type="entry name" value="Histidine kinase-like ATPase, C-terminal domain"/>
    <property type="match status" value="1"/>
</dbReference>
<keyword evidence="4" id="KW-0808">Transferase</keyword>
<dbReference type="NCBIfam" id="TIGR00229">
    <property type="entry name" value="sensory_box"/>
    <property type="match status" value="5"/>
</dbReference>
<feature type="domain" description="PAC" evidence="8">
    <location>
        <begin position="176"/>
        <end position="228"/>
    </location>
</feature>
<dbReference type="InterPro" id="IPR013656">
    <property type="entry name" value="PAS_4"/>
</dbReference>
<name>D5EB03_METMS</name>